<evidence type="ECO:0000313" key="9">
    <source>
        <dbReference type="RefSeq" id="XP_021842862.1"/>
    </source>
</evidence>
<evidence type="ECO:0000256" key="5">
    <source>
        <dbReference type="ARBA" id="ARBA00023136"/>
    </source>
</evidence>
<dbReference type="InterPro" id="IPR037185">
    <property type="entry name" value="EmrE-like"/>
</dbReference>
<feature type="transmembrane region" description="Helical" evidence="6">
    <location>
        <begin position="129"/>
        <end position="155"/>
    </location>
</feature>
<evidence type="ECO:0000256" key="4">
    <source>
        <dbReference type="ARBA" id="ARBA00022989"/>
    </source>
</evidence>
<evidence type="ECO:0000313" key="8">
    <source>
        <dbReference type="Proteomes" id="UP000813463"/>
    </source>
</evidence>
<comment type="similarity">
    <text evidence="2 6">Belongs to the drug/metabolite transporter (DMT) superfamily. Plant drug/metabolite exporter (P-DME) (TC 2.A.7.4) family.</text>
</comment>
<protein>
    <recommendedName>
        <fullName evidence="6">WAT1-related protein</fullName>
    </recommendedName>
</protein>
<proteinExistence type="inferred from homology"/>
<evidence type="ECO:0000256" key="1">
    <source>
        <dbReference type="ARBA" id="ARBA00004141"/>
    </source>
</evidence>
<reference evidence="9" key="2">
    <citation type="submission" date="2025-08" db="UniProtKB">
        <authorList>
            <consortium name="RefSeq"/>
        </authorList>
    </citation>
    <scope>IDENTIFICATION</scope>
    <source>
        <tissue evidence="9">Leaf</tissue>
    </source>
</reference>
<evidence type="ECO:0000259" key="7">
    <source>
        <dbReference type="Pfam" id="PF00892"/>
    </source>
</evidence>
<keyword evidence="8" id="KW-1185">Reference proteome</keyword>
<dbReference type="GO" id="GO:0022857">
    <property type="term" value="F:transmembrane transporter activity"/>
    <property type="evidence" value="ECO:0007669"/>
    <property type="project" value="InterPro"/>
</dbReference>
<keyword evidence="5 6" id="KW-0472">Membrane</keyword>
<accession>A0A9R0I4V1</accession>
<dbReference type="SUPFAM" id="SSF103481">
    <property type="entry name" value="Multidrug resistance efflux transporter EmrE"/>
    <property type="match status" value="2"/>
</dbReference>
<gene>
    <name evidence="9" type="primary">LOC110782911</name>
</gene>
<reference evidence="8" key="1">
    <citation type="journal article" date="2021" name="Nat. Commun.">
        <title>Genomic analyses provide insights into spinach domestication and the genetic basis of agronomic traits.</title>
        <authorList>
            <person name="Cai X."/>
            <person name="Sun X."/>
            <person name="Xu C."/>
            <person name="Sun H."/>
            <person name="Wang X."/>
            <person name="Ge C."/>
            <person name="Zhang Z."/>
            <person name="Wang Q."/>
            <person name="Fei Z."/>
            <person name="Jiao C."/>
            <person name="Wang Q."/>
        </authorList>
    </citation>
    <scope>NUCLEOTIDE SEQUENCE [LARGE SCALE GENOMIC DNA]</scope>
    <source>
        <strain evidence="8">cv. Varoflay</strain>
    </source>
</reference>
<comment type="subcellular location">
    <subcellularLocation>
        <location evidence="1 6">Membrane</location>
        <topology evidence="1 6">Multi-pass membrane protein</topology>
    </subcellularLocation>
</comment>
<dbReference type="Proteomes" id="UP000813463">
    <property type="component" value="Chromosome 1"/>
</dbReference>
<dbReference type="PANTHER" id="PTHR31218">
    <property type="entry name" value="WAT1-RELATED PROTEIN"/>
    <property type="match status" value="1"/>
</dbReference>
<feature type="transmembrane region" description="Helical" evidence="6">
    <location>
        <begin position="295"/>
        <end position="315"/>
    </location>
</feature>
<dbReference type="AlphaFoldDB" id="A0A9R0I4V1"/>
<sequence length="355" mass="38933">MWEMKLGIILLGMEGISVGTNTLSKAAMAKGMSNYIFTTYTHALALFFLLPLAFFLHRKTRPPVIGWSIILRLFLLGILSCGCSIFLFVGIRYSSPTLASAMNNLSPAFTFIIAIIFRMEMVNLSAQSNIFKLIGTIVSISGAFIVTFYQGLPIILFPSPNKTYLHSLLDIQPNWTVGGLLLATSSIFFSLTYIAKTWIARDFNSEVLITLISCCIFETIVAAMVTLIAENDASVWTPTLDIELISILFGAIDVAIVNTVNTWACRVKGPVFVAMFKPLQMIIAVIMGVSFLGDVLHVGSVIGGLIIALGFYTVMKGKAEEEIHKGIDENRLINSAEEETGSHKVPMLQNRDIDA</sequence>
<dbReference type="GO" id="GO:0005886">
    <property type="term" value="C:plasma membrane"/>
    <property type="evidence" value="ECO:0000318"/>
    <property type="project" value="GO_Central"/>
</dbReference>
<keyword evidence="3 6" id="KW-0812">Transmembrane</keyword>
<feature type="transmembrane region" description="Helical" evidence="6">
    <location>
        <begin position="69"/>
        <end position="91"/>
    </location>
</feature>
<evidence type="ECO:0000256" key="6">
    <source>
        <dbReference type="RuleBase" id="RU363077"/>
    </source>
</evidence>
<feature type="transmembrane region" description="Helical" evidence="6">
    <location>
        <begin position="39"/>
        <end position="57"/>
    </location>
</feature>
<name>A0A9R0I4V1_SPIOL</name>
<feature type="transmembrane region" description="Helical" evidence="6">
    <location>
        <begin position="244"/>
        <end position="264"/>
    </location>
</feature>
<feature type="transmembrane region" description="Helical" evidence="6">
    <location>
        <begin position="271"/>
        <end position="289"/>
    </location>
</feature>
<feature type="transmembrane region" description="Helical" evidence="6">
    <location>
        <begin position="175"/>
        <end position="195"/>
    </location>
</feature>
<feature type="transmembrane region" description="Helical" evidence="6">
    <location>
        <begin position="207"/>
        <end position="229"/>
    </location>
</feature>
<dbReference type="Pfam" id="PF00892">
    <property type="entry name" value="EamA"/>
    <property type="match status" value="1"/>
</dbReference>
<dbReference type="InterPro" id="IPR030184">
    <property type="entry name" value="WAT1-related"/>
</dbReference>
<keyword evidence="4 6" id="KW-1133">Transmembrane helix</keyword>
<feature type="transmembrane region" description="Helical" evidence="6">
    <location>
        <begin position="97"/>
        <end position="117"/>
    </location>
</feature>
<dbReference type="KEGG" id="soe:110782911"/>
<dbReference type="GeneID" id="110782911"/>
<organism evidence="8 9">
    <name type="scientific">Spinacia oleracea</name>
    <name type="common">Spinach</name>
    <dbReference type="NCBI Taxonomy" id="3562"/>
    <lineage>
        <taxon>Eukaryota</taxon>
        <taxon>Viridiplantae</taxon>
        <taxon>Streptophyta</taxon>
        <taxon>Embryophyta</taxon>
        <taxon>Tracheophyta</taxon>
        <taxon>Spermatophyta</taxon>
        <taxon>Magnoliopsida</taxon>
        <taxon>eudicotyledons</taxon>
        <taxon>Gunneridae</taxon>
        <taxon>Pentapetalae</taxon>
        <taxon>Caryophyllales</taxon>
        <taxon>Chenopodiaceae</taxon>
        <taxon>Chenopodioideae</taxon>
        <taxon>Anserineae</taxon>
        <taxon>Spinacia</taxon>
    </lineage>
</organism>
<dbReference type="InterPro" id="IPR000620">
    <property type="entry name" value="EamA_dom"/>
</dbReference>
<dbReference type="OrthoDB" id="1746609at2759"/>
<feature type="domain" description="EamA" evidence="7">
    <location>
        <begin position="6"/>
        <end position="147"/>
    </location>
</feature>
<evidence type="ECO:0000256" key="2">
    <source>
        <dbReference type="ARBA" id="ARBA00007635"/>
    </source>
</evidence>
<evidence type="ECO:0000256" key="3">
    <source>
        <dbReference type="ARBA" id="ARBA00022692"/>
    </source>
</evidence>
<dbReference type="RefSeq" id="XP_021842862.1">
    <property type="nucleotide sequence ID" value="XM_021987170.2"/>
</dbReference>